<organism evidence="1 2">
    <name type="scientific">Paenibacillus macquariensis</name>
    <dbReference type="NCBI Taxonomy" id="948756"/>
    <lineage>
        <taxon>Bacteria</taxon>
        <taxon>Bacillati</taxon>
        <taxon>Bacillota</taxon>
        <taxon>Bacilli</taxon>
        <taxon>Bacillales</taxon>
        <taxon>Paenibacillaceae</taxon>
        <taxon>Paenibacillus</taxon>
    </lineage>
</organism>
<protein>
    <submittedName>
        <fullName evidence="1">Uncharacterized protein</fullName>
    </submittedName>
</protein>
<sequence>MKQKPEMKIVKRTVVDMNGNLLGHDPKEFPILTNKCKAFVLLLETGKEYKVV</sequence>
<dbReference type="Proteomes" id="UP000186666">
    <property type="component" value="Unassembled WGS sequence"/>
</dbReference>
<dbReference type="EMBL" id="FTNK01000048">
    <property type="protein sequence ID" value="SIR72675.1"/>
    <property type="molecule type" value="Genomic_DNA"/>
</dbReference>
<comment type="caution">
    <text evidence="1">The sequence shown here is derived from an EMBL/GenBank/DDBJ whole genome shotgun (WGS) entry which is preliminary data.</text>
</comment>
<proteinExistence type="predicted"/>
<evidence type="ECO:0000313" key="2">
    <source>
        <dbReference type="Proteomes" id="UP000186666"/>
    </source>
</evidence>
<gene>
    <name evidence="1" type="ORF">SAMN05421578_14811</name>
</gene>
<accession>A0ABY1KEU4</accession>
<keyword evidence="2" id="KW-1185">Reference proteome</keyword>
<name>A0ABY1KEU4_9BACL</name>
<dbReference type="RefSeq" id="WP_156510114.1">
    <property type="nucleotide sequence ID" value="NZ_FTNK01000048.1"/>
</dbReference>
<evidence type="ECO:0000313" key="1">
    <source>
        <dbReference type="EMBL" id="SIR72675.1"/>
    </source>
</evidence>
<reference evidence="1 2" key="1">
    <citation type="submission" date="2017-01" db="EMBL/GenBank/DDBJ databases">
        <authorList>
            <person name="Varghese N."/>
            <person name="Submissions S."/>
        </authorList>
    </citation>
    <scope>NUCLEOTIDE SEQUENCE [LARGE SCALE GENOMIC DNA]</scope>
    <source>
        <strain evidence="1 2">ATCC 23464</strain>
    </source>
</reference>